<feature type="compositionally biased region" description="Low complexity" evidence="1">
    <location>
        <begin position="43"/>
        <end position="52"/>
    </location>
</feature>
<evidence type="ECO:0000313" key="2">
    <source>
        <dbReference type="EMBL" id="CDU22515.1"/>
    </source>
</evidence>
<accession>A0A127Z960</accession>
<dbReference type="EMBL" id="LK056656">
    <property type="protein sequence ID" value="CDU22515.1"/>
    <property type="molecule type" value="Genomic_DNA"/>
</dbReference>
<dbReference type="OrthoDB" id="2553410at2759"/>
<evidence type="ECO:0000256" key="1">
    <source>
        <dbReference type="SAM" id="MobiDB-lite"/>
    </source>
</evidence>
<organism evidence="2">
    <name type="scientific">Sporisorium scitamineum</name>
    <dbReference type="NCBI Taxonomy" id="49012"/>
    <lineage>
        <taxon>Eukaryota</taxon>
        <taxon>Fungi</taxon>
        <taxon>Dikarya</taxon>
        <taxon>Basidiomycota</taxon>
        <taxon>Ustilaginomycotina</taxon>
        <taxon>Ustilaginomycetes</taxon>
        <taxon>Ustilaginales</taxon>
        <taxon>Ustilaginaceae</taxon>
        <taxon>Sporisorium</taxon>
    </lineage>
</organism>
<gene>
    <name evidence="2" type="ORF">SPSC_01145</name>
</gene>
<reference evidence="2" key="1">
    <citation type="submission" date="2014-06" db="EMBL/GenBank/DDBJ databases">
        <authorList>
            <person name="Ju J."/>
            <person name="Zhang J."/>
        </authorList>
    </citation>
    <scope>NUCLEOTIDE SEQUENCE</scope>
    <source>
        <strain evidence="2">SscI8</strain>
    </source>
</reference>
<dbReference type="AlphaFoldDB" id="A0A127Z960"/>
<name>A0A127Z960_9BASI</name>
<protein>
    <submittedName>
        <fullName evidence="2">Uncharacterized protein</fullName>
    </submittedName>
</protein>
<feature type="region of interest" description="Disordered" evidence="1">
    <location>
        <begin position="34"/>
        <end position="59"/>
    </location>
</feature>
<feature type="region of interest" description="Disordered" evidence="1">
    <location>
        <begin position="139"/>
        <end position="181"/>
    </location>
</feature>
<sequence>MASAPITAGGISAEYTQKFKKHFGDRPVAFALSSSSSYPTHNSFAASSSSSATEGRAGVDTETHNQLANLGWRIRSRVNQGYTRTSTCVDPFGGEGFVSERDILRNVTNTRRGWSRVATAPTIASTFDELRTGTLGSVADDNEMIGNSQPAIDAGVKRSRRLSESGQEEPQDTLPGQGGQRRLAGLPKLSFSSSISSTSSQDACFPTFPTHLQTFSRRFARHSSSHSLFNPPPIQSDVVEMDTDMADDVMRKVERAEAGAEAGEGYDFSSHFNRTDF</sequence>
<proteinExistence type="predicted"/>